<dbReference type="PRINTS" id="PR00719">
    <property type="entry name" value="LMWPTPASE"/>
</dbReference>
<dbReference type="KEGG" id="fax:FUAX_31580"/>
<sequence length="164" mass="18688">MAKVLFVCLGNICRSPLAEGIFDHLVKEKGLEGVVESDSAGTAAYHLGKNPDPRSVAVARKYGIRLDHRGRQFVEEDFEDFDYIIPMDQSNMDNIRRLENGVTDDYRLVMMRDFDTIGTGEEVPDPYYGGDDGFENVYKMLRRSCERLLDRILDEQALENGTRT</sequence>
<keyword evidence="5" id="KW-0378">Hydrolase</keyword>
<evidence type="ECO:0000313" key="10">
    <source>
        <dbReference type="Proteomes" id="UP001348817"/>
    </source>
</evidence>
<dbReference type="GO" id="GO:0005737">
    <property type="term" value="C:cytoplasm"/>
    <property type="evidence" value="ECO:0007669"/>
    <property type="project" value="UniProtKB-SubCell"/>
</dbReference>
<feature type="active site" evidence="7">
    <location>
        <position position="14"/>
    </location>
</feature>
<dbReference type="InterPro" id="IPR017867">
    <property type="entry name" value="Tyr_phospatase_low_mol_wt"/>
</dbReference>
<organism evidence="9 10">
    <name type="scientific">Fulvitalea axinellae</name>
    <dbReference type="NCBI Taxonomy" id="1182444"/>
    <lineage>
        <taxon>Bacteria</taxon>
        <taxon>Pseudomonadati</taxon>
        <taxon>Bacteroidota</taxon>
        <taxon>Cytophagia</taxon>
        <taxon>Cytophagales</taxon>
        <taxon>Persicobacteraceae</taxon>
        <taxon>Fulvitalea</taxon>
    </lineage>
</organism>
<dbReference type="AlphaFoldDB" id="A0AAU9CNM4"/>
<feature type="active site" description="Proton donor" evidence="7">
    <location>
        <position position="125"/>
    </location>
</feature>
<dbReference type="PRINTS" id="PR00720">
    <property type="entry name" value="MAMMALPTPASE"/>
</dbReference>
<dbReference type="InterPro" id="IPR036196">
    <property type="entry name" value="Ptyr_pPase_sf"/>
</dbReference>
<feature type="domain" description="Phosphotyrosine protein phosphatase I" evidence="8">
    <location>
        <begin position="2"/>
        <end position="151"/>
    </location>
</feature>
<dbReference type="SMART" id="SM00226">
    <property type="entry name" value="LMWPc"/>
    <property type="match status" value="1"/>
</dbReference>
<dbReference type="GO" id="GO:0003993">
    <property type="term" value="F:acid phosphatase activity"/>
    <property type="evidence" value="ECO:0007669"/>
    <property type="project" value="InterPro"/>
</dbReference>
<dbReference type="FunFam" id="3.40.50.2300:FF:000113">
    <property type="entry name" value="Low molecular weight protein-tyrosine-phosphatase"/>
    <property type="match status" value="1"/>
</dbReference>
<evidence type="ECO:0000259" key="8">
    <source>
        <dbReference type="SMART" id="SM00226"/>
    </source>
</evidence>
<evidence type="ECO:0000256" key="4">
    <source>
        <dbReference type="ARBA" id="ARBA00022490"/>
    </source>
</evidence>
<protein>
    <recommendedName>
        <fullName evidence="3">protein-tyrosine-phosphatase</fullName>
        <ecNumber evidence="3">3.1.3.48</ecNumber>
    </recommendedName>
</protein>
<dbReference type="Proteomes" id="UP001348817">
    <property type="component" value="Chromosome"/>
</dbReference>
<evidence type="ECO:0000313" key="9">
    <source>
        <dbReference type="EMBL" id="BDD10726.1"/>
    </source>
</evidence>
<reference evidence="9 10" key="1">
    <citation type="submission" date="2021-12" db="EMBL/GenBank/DDBJ databases">
        <title>Genome sequencing of bacteria with rrn-lacking chromosome and rrn-plasmid.</title>
        <authorList>
            <person name="Anda M."/>
            <person name="Iwasaki W."/>
        </authorList>
    </citation>
    <scope>NUCLEOTIDE SEQUENCE [LARGE SCALE GENOMIC DNA]</scope>
    <source>
        <strain evidence="9 10">DSM 100852</strain>
    </source>
</reference>
<evidence type="ECO:0000256" key="3">
    <source>
        <dbReference type="ARBA" id="ARBA00013064"/>
    </source>
</evidence>
<feature type="active site" description="Nucleophile" evidence="7">
    <location>
        <position position="8"/>
    </location>
</feature>
<evidence type="ECO:0000256" key="1">
    <source>
        <dbReference type="ARBA" id="ARBA00004496"/>
    </source>
</evidence>
<keyword evidence="4" id="KW-0963">Cytoplasm</keyword>
<keyword evidence="6" id="KW-0904">Protein phosphatase</keyword>
<comment type="subcellular location">
    <subcellularLocation>
        <location evidence="1">Cytoplasm</location>
    </subcellularLocation>
</comment>
<gene>
    <name evidence="9" type="ORF">FUAX_31580</name>
</gene>
<dbReference type="InterPro" id="IPR050438">
    <property type="entry name" value="LMW_PTPase"/>
</dbReference>
<dbReference type="Gene3D" id="3.40.50.2300">
    <property type="match status" value="1"/>
</dbReference>
<dbReference type="CDD" id="cd16343">
    <property type="entry name" value="LMWPTP"/>
    <property type="match status" value="1"/>
</dbReference>
<dbReference type="PANTHER" id="PTHR11717">
    <property type="entry name" value="LOW MOLECULAR WEIGHT PROTEIN TYROSINE PHOSPHATASE"/>
    <property type="match status" value="1"/>
</dbReference>
<dbReference type="EMBL" id="AP025314">
    <property type="protein sequence ID" value="BDD10726.1"/>
    <property type="molecule type" value="Genomic_DNA"/>
</dbReference>
<evidence type="ECO:0000256" key="2">
    <source>
        <dbReference type="ARBA" id="ARBA00011063"/>
    </source>
</evidence>
<dbReference type="RefSeq" id="WP_338392264.1">
    <property type="nucleotide sequence ID" value="NZ_AP025314.1"/>
</dbReference>
<evidence type="ECO:0000256" key="6">
    <source>
        <dbReference type="ARBA" id="ARBA00022912"/>
    </source>
</evidence>
<comment type="similarity">
    <text evidence="2">Belongs to the low molecular weight phosphotyrosine protein phosphatase family.</text>
</comment>
<dbReference type="PANTHER" id="PTHR11717:SF7">
    <property type="entry name" value="LOW MOLECULAR WEIGHT PHOSPHOTYROSINE PROTEIN PHOSPHATASE"/>
    <property type="match status" value="1"/>
</dbReference>
<evidence type="ECO:0000256" key="7">
    <source>
        <dbReference type="PIRSR" id="PIRSR617867-1"/>
    </source>
</evidence>
<dbReference type="SUPFAM" id="SSF52788">
    <property type="entry name" value="Phosphotyrosine protein phosphatases I"/>
    <property type="match status" value="1"/>
</dbReference>
<dbReference type="InterPro" id="IPR023485">
    <property type="entry name" value="Ptyr_pPase"/>
</dbReference>
<dbReference type="EC" id="3.1.3.48" evidence="3"/>
<accession>A0AAU9CNM4</accession>
<proteinExistence type="inferred from homology"/>
<dbReference type="Pfam" id="PF01451">
    <property type="entry name" value="LMWPc"/>
    <property type="match status" value="1"/>
</dbReference>
<dbReference type="GO" id="GO:0004726">
    <property type="term" value="F:non-membrane spanning protein tyrosine phosphatase activity"/>
    <property type="evidence" value="ECO:0007669"/>
    <property type="project" value="InterPro"/>
</dbReference>
<keyword evidence="10" id="KW-1185">Reference proteome</keyword>
<name>A0AAU9CNM4_9BACT</name>
<evidence type="ECO:0000256" key="5">
    <source>
        <dbReference type="ARBA" id="ARBA00022801"/>
    </source>
</evidence>
<dbReference type="InterPro" id="IPR002115">
    <property type="entry name" value="Tyr_Pase_low_mol_wt_mml"/>
</dbReference>